<accession>D3BPB2</accession>
<evidence type="ECO:0000313" key="3">
    <source>
        <dbReference type="Proteomes" id="UP000001396"/>
    </source>
</evidence>
<gene>
    <name evidence="2" type="ORF">PPL_09877</name>
</gene>
<comment type="caution">
    <text evidence="2">The sequence shown here is derived from an EMBL/GenBank/DDBJ whole genome shotgun (WGS) entry which is preliminary data.</text>
</comment>
<dbReference type="Proteomes" id="UP000001396">
    <property type="component" value="Unassembled WGS sequence"/>
</dbReference>
<evidence type="ECO:0000256" key="1">
    <source>
        <dbReference type="SAM" id="MobiDB-lite"/>
    </source>
</evidence>
<sequence>MSSISSNSSGGGNNNNNNSNSNGVQQQQTATSSPASAAATVQQQQQQLIKTSIVSGKLEIDDVVLKDTYVLRNLKVQSQVDYPLTVSLRSDLAQIAFQSTNENLQDTETEVPVQDDDFNQLFNEVNVIDQLELLPLQTKNIVMSFRPSLLLSDHQLLHQNQSDPTTGNNVGFNNYFEVKGKIFFSCNPTTTITATDNNQDKQQQQQQQQLVVDVVTRICRSQIKVDLNEIIFDDCIVGSSYIKDLTIWNRSEMPLVFSIYCKEKIISLFQFTDVTGLPLATENQVVPSYSSMSMRIVFKPNAAGQSTYKFKLENKNDSSNYELIVIHSTVTSEQQTELIQVSTNSFDMGDCYSDEPTYGTFTVKNISEDAVEINFSSDLVDEVSFMLHEEEVESTSSSGSKKKKKLENMAIGDHRDAEQQQQQEKDAAYHGRSSRTHQESNEVIDELTLNPGSERVIQIKYCPKSLFSLASDPRALRLNNKTFRLLLKCPVVSVLHSFRFHRR</sequence>
<dbReference type="InterPro" id="IPR013783">
    <property type="entry name" value="Ig-like_fold"/>
</dbReference>
<feature type="region of interest" description="Disordered" evidence="1">
    <location>
        <begin position="413"/>
        <end position="441"/>
    </location>
</feature>
<dbReference type="AlphaFoldDB" id="D3BPB2"/>
<feature type="compositionally biased region" description="Basic and acidic residues" evidence="1">
    <location>
        <begin position="413"/>
        <end position="429"/>
    </location>
</feature>
<feature type="region of interest" description="Disordered" evidence="1">
    <location>
        <begin position="1"/>
        <end position="38"/>
    </location>
</feature>
<name>D3BPB2_HETP5</name>
<dbReference type="PANTHER" id="PTHR39211">
    <property type="entry name" value="CHROMOSOME 7, WHOLE GENOME SHOTGUN SEQUENCE"/>
    <property type="match status" value="1"/>
</dbReference>
<proteinExistence type="predicted"/>
<dbReference type="RefSeq" id="XP_020429251.1">
    <property type="nucleotide sequence ID" value="XM_020580664.1"/>
</dbReference>
<reference evidence="2 3" key="1">
    <citation type="journal article" date="2011" name="Genome Res.">
        <title>Phylogeny-wide analysis of social amoeba genomes highlights ancient origins for complex intercellular communication.</title>
        <authorList>
            <person name="Heidel A.J."/>
            <person name="Lawal H.M."/>
            <person name="Felder M."/>
            <person name="Schilde C."/>
            <person name="Helps N.R."/>
            <person name="Tunggal B."/>
            <person name="Rivero F."/>
            <person name="John U."/>
            <person name="Schleicher M."/>
            <person name="Eichinger L."/>
            <person name="Platzer M."/>
            <person name="Noegel A.A."/>
            <person name="Schaap P."/>
            <person name="Gloeckner G."/>
        </authorList>
    </citation>
    <scope>NUCLEOTIDE SEQUENCE [LARGE SCALE GENOMIC DNA]</scope>
    <source>
        <strain evidence="3">ATCC 26659 / Pp 5 / PN500</strain>
    </source>
</reference>
<dbReference type="Gene3D" id="2.60.40.10">
    <property type="entry name" value="Immunoglobulins"/>
    <property type="match status" value="1"/>
</dbReference>
<dbReference type="PANTHER" id="PTHR39211:SF1">
    <property type="entry name" value="ABNORMAL SPINDLE-LIKE MICROCEPHALY-ASSOCIATED PROTEIN ASH DOMAIN-CONTAINING PROTEIN"/>
    <property type="match status" value="1"/>
</dbReference>
<dbReference type="InParanoid" id="D3BPB2"/>
<dbReference type="EMBL" id="ADBJ01000044">
    <property type="protein sequence ID" value="EFA77122.1"/>
    <property type="molecule type" value="Genomic_DNA"/>
</dbReference>
<keyword evidence="3" id="KW-1185">Reference proteome</keyword>
<dbReference type="GeneID" id="31365349"/>
<evidence type="ECO:0000313" key="2">
    <source>
        <dbReference type="EMBL" id="EFA77122.1"/>
    </source>
</evidence>
<organism evidence="2 3">
    <name type="scientific">Heterostelium pallidum (strain ATCC 26659 / Pp 5 / PN500)</name>
    <name type="common">Cellular slime mold</name>
    <name type="synonym">Polysphondylium pallidum</name>
    <dbReference type="NCBI Taxonomy" id="670386"/>
    <lineage>
        <taxon>Eukaryota</taxon>
        <taxon>Amoebozoa</taxon>
        <taxon>Evosea</taxon>
        <taxon>Eumycetozoa</taxon>
        <taxon>Dictyostelia</taxon>
        <taxon>Acytosteliales</taxon>
        <taxon>Acytosteliaceae</taxon>
        <taxon>Heterostelium</taxon>
    </lineage>
</organism>
<protein>
    <submittedName>
        <fullName evidence="2">Uncharacterized protein</fullName>
    </submittedName>
</protein>